<protein>
    <submittedName>
        <fullName evidence="1">Uncharacterized protein</fullName>
    </submittedName>
</protein>
<name>A0A645FTA7_9ZZZZ</name>
<evidence type="ECO:0000313" key="1">
    <source>
        <dbReference type="EMBL" id="MPN15323.1"/>
    </source>
</evidence>
<reference evidence="1" key="1">
    <citation type="submission" date="2019-08" db="EMBL/GenBank/DDBJ databases">
        <authorList>
            <person name="Kucharzyk K."/>
            <person name="Murdoch R.W."/>
            <person name="Higgins S."/>
            <person name="Loffler F."/>
        </authorList>
    </citation>
    <scope>NUCLEOTIDE SEQUENCE</scope>
</reference>
<sequence>MKAHAIFAKHFAGPWPPVEPQRNFAYLYNLYFESPFFEQSGSPVSGIGVSIRTDKPSAYPVAQYVEVFHSLVVCGTDFNNFFYYPVLGSYPGRIQQ</sequence>
<dbReference type="EMBL" id="VSSQ01062055">
    <property type="protein sequence ID" value="MPN15323.1"/>
    <property type="molecule type" value="Genomic_DNA"/>
</dbReference>
<proteinExistence type="predicted"/>
<gene>
    <name evidence="1" type="ORF">SDC9_162654</name>
</gene>
<accession>A0A645FTA7</accession>
<comment type="caution">
    <text evidence="1">The sequence shown here is derived from an EMBL/GenBank/DDBJ whole genome shotgun (WGS) entry which is preliminary data.</text>
</comment>
<dbReference type="AlphaFoldDB" id="A0A645FTA7"/>
<organism evidence="1">
    <name type="scientific">bioreactor metagenome</name>
    <dbReference type="NCBI Taxonomy" id="1076179"/>
    <lineage>
        <taxon>unclassified sequences</taxon>
        <taxon>metagenomes</taxon>
        <taxon>ecological metagenomes</taxon>
    </lineage>
</organism>